<dbReference type="Proteomes" id="UP000092575">
    <property type="component" value="Unassembled WGS sequence"/>
</dbReference>
<dbReference type="AlphaFoldDB" id="A0A1B8QSZ9"/>
<reference evidence="1 3" key="1">
    <citation type="submission" date="2016-05" db="EMBL/GenBank/DDBJ databases">
        <title>Draft genome sequence of Moraxella nonliquefaciens CCUG 348T.</title>
        <authorList>
            <person name="Salva-Serra F."/>
            <person name="Engstrom-Jakobsson H."/>
            <person name="Thorell K."/>
            <person name="Gonzales-Siles L."/>
            <person name="Karlsson R."/>
            <person name="Boulund F."/>
            <person name="Engstrand L."/>
            <person name="Kristiansson E."/>
            <person name="Moore E."/>
        </authorList>
    </citation>
    <scope>NUCLEOTIDE SEQUENCE [LARGE SCALE GENOMIC DNA]</scope>
    <source>
        <strain evidence="1 3">CCUG 348</strain>
    </source>
</reference>
<evidence type="ECO:0000313" key="3">
    <source>
        <dbReference type="Proteomes" id="UP000092575"/>
    </source>
</evidence>
<gene>
    <name evidence="1" type="ORF">A7456_00155</name>
    <name evidence="2" type="ORF">I6G26_00810</name>
</gene>
<keyword evidence="4" id="KW-1185">Reference proteome</keyword>
<protein>
    <submittedName>
        <fullName evidence="1">Uncharacterized protein</fullName>
    </submittedName>
</protein>
<evidence type="ECO:0000313" key="2">
    <source>
        <dbReference type="EMBL" id="QPT44631.1"/>
    </source>
</evidence>
<dbReference type="EMBL" id="CP065728">
    <property type="protein sequence ID" value="QPT44631.1"/>
    <property type="molecule type" value="Genomic_DNA"/>
</dbReference>
<organism evidence="1 3">
    <name type="scientific">Moraxella nonliquefaciens</name>
    <dbReference type="NCBI Taxonomy" id="478"/>
    <lineage>
        <taxon>Bacteria</taxon>
        <taxon>Pseudomonadati</taxon>
        <taxon>Pseudomonadota</taxon>
        <taxon>Gammaproteobacteria</taxon>
        <taxon>Moraxellales</taxon>
        <taxon>Moraxellaceae</taxon>
        <taxon>Moraxella</taxon>
    </lineage>
</organism>
<evidence type="ECO:0000313" key="1">
    <source>
        <dbReference type="EMBL" id="OBX88316.1"/>
    </source>
</evidence>
<dbReference type="EMBL" id="LXTW01000001">
    <property type="protein sequence ID" value="OBX88316.1"/>
    <property type="molecule type" value="Genomic_DNA"/>
</dbReference>
<sequence length="85" mass="9847">MCIEQHANDNTHRYEYIDGQVYAMVGVSHNHNILTKPVLIRKMLSLLTANIDHHVKIVILSKIPTLQERVLLEQDLWQYGLLQDG</sequence>
<accession>A0A1B8QSZ9</accession>
<reference evidence="2 4" key="2">
    <citation type="submission" date="2020-12" db="EMBL/GenBank/DDBJ databases">
        <title>FDA dAtabase for Regulatory Grade micrObial Sequences (FDA-ARGOS): Supporting development and validation of Infectious Disease Dx tests.</title>
        <authorList>
            <person name="Sproer C."/>
            <person name="Gronow S."/>
            <person name="Severitt S."/>
            <person name="Schroder I."/>
            <person name="Tallon L."/>
            <person name="Sadzewicz L."/>
            <person name="Zhao X."/>
            <person name="Boylan J."/>
            <person name="Ott S."/>
            <person name="Bowen H."/>
            <person name="Vavikolanu K."/>
            <person name="Mehta A."/>
            <person name="Aluvathingal J."/>
            <person name="Nadendla S."/>
            <person name="Lowell S."/>
            <person name="Myers T."/>
            <person name="Yan Y."/>
            <person name="Sichtig H."/>
        </authorList>
    </citation>
    <scope>NUCLEOTIDE SEQUENCE [LARGE SCALE GENOMIC DNA]</scope>
    <source>
        <strain evidence="2 4">FDAARGOS_869</strain>
    </source>
</reference>
<proteinExistence type="predicted"/>
<dbReference type="STRING" id="478.A7456_00155"/>
<name>A0A1B8QSZ9_MORNO</name>
<dbReference type="RefSeq" id="WP_067006279.1">
    <property type="nucleotide sequence ID" value="NZ_CP065728.1"/>
</dbReference>
<evidence type="ECO:0000313" key="4">
    <source>
        <dbReference type="Proteomes" id="UP000594834"/>
    </source>
</evidence>
<dbReference type="Proteomes" id="UP000594834">
    <property type="component" value="Chromosome"/>
</dbReference>